<evidence type="ECO:0000313" key="3">
    <source>
        <dbReference type="EMBL" id="KAF9523193.1"/>
    </source>
</evidence>
<keyword evidence="2" id="KW-0812">Transmembrane</keyword>
<reference evidence="3" key="1">
    <citation type="submission" date="2020-11" db="EMBL/GenBank/DDBJ databases">
        <authorList>
            <consortium name="DOE Joint Genome Institute"/>
            <person name="Ahrendt S."/>
            <person name="Riley R."/>
            <person name="Andreopoulos W."/>
            <person name="Labutti K."/>
            <person name="Pangilinan J."/>
            <person name="Ruiz-Duenas F.J."/>
            <person name="Barrasa J.M."/>
            <person name="Sanchez-Garcia M."/>
            <person name="Camarero S."/>
            <person name="Miyauchi S."/>
            <person name="Serrano A."/>
            <person name="Linde D."/>
            <person name="Babiker R."/>
            <person name="Drula E."/>
            <person name="Ayuso-Fernandez I."/>
            <person name="Pacheco R."/>
            <person name="Padilla G."/>
            <person name="Ferreira P."/>
            <person name="Barriuso J."/>
            <person name="Kellner H."/>
            <person name="Castanera R."/>
            <person name="Alfaro M."/>
            <person name="Ramirez L."/>
            <person name="Pisabarro A.G."/>
            <person name="Kuo A."/>
            <person name="Tritt A."/>
            <person name="Lipzen A."/>
            <person name="He G."/>
            <person name="Yan M."/>
            <person name="Ng V."/>
            <person name="Cullen D."/>
            <person name="Martin F."/>
            <person name="Rosso M.-N."/>
            <person name="Henrissat B."/>
            <person name="Hibbett D."/>
            <person name="Martinez A.T."/>
            <person name="Grigoriev I.V."/>
        </authorList>
    </citation>
    <scope>NUCLEOTIDE SEQUENCE</scope>
    <source>
        <strain evidence="3">CBS 506.95</strain>
    </source>
</reference>
<dbReference type="Gene3D" id="2.60.120.260">
    <property type="entry name" value="Galactose-binding domain-like"/>
    <property type="match status" value="2"/>
</dbReference>
<keyword evidence="2" id="KW-0472">Membrane</keyword>
<feature type="region of interest" description="Disordered" evidence="1">
    <location>
        <begin position="400"/>
        <end position="422"/>
    </location>
</feature>
<comment type="caution">
    <text evidence="3">The sequence shown here is derived from an EMBL/GenBank/DDBJ whole genome shotgun (WGS) entry which is preliminary data.</text>
</comment>
<feature type="region of interest" description="Disordered" evidence="1">
    <location>
        <begin position="274"/>
        <end position="300"/>
    </location>
</feature>
<protein>
    <recommendedName>
        <fullName evidence="5">Transmembrane protein</fullName>
    </recommendedName>
</protein>
<accession>A0A9P6E5X6</accession>
<dbReference type="EMBL" id="MU157923">
    <property type="protein sequence ID" value="KAF9523193.1"/>
    <property type="molecule type" value="Genomic_DNA"/>
</dbReference>
<sequence length="469" mass="50595">MAARLVIVDDSSDRINYQGGAWFADQSSQDQAGNFGQPHKGTLHGTQSSASFSFSFSGTSIEVLGANTPSSDLKWECFVDRISIGGTDKFPLSNRLALCGQPLLVDGPHTLTVNVTAVNQQTFWFDRVQYTPSPNSSPENQTFFVDNSDPELQFMSGWTPQRDVANMTSEQGSIFEFDFVGISVGWYSFIPSSFSKNSTTGSYTVDGGSPQSFNVQGSGTSDLYNQKLFETSILPMGRHRLTAVYNGTSTTAPMSLDYLIVQNGTVPLNAIPTSTTLVPSSPPTTTLVPTSPSTPNGQVNTAKKSNSGVIIGGIISAVVVVGLLLLAIILLRRRKTRRRNKNSLDLSGEDAKVVQVDYSHHTFGRPFPFSLASPPETHSSNPSESTFIYPHSVIRTESHPEAVSIAPSSTTQSLSAKAREAAPERPLHVLNYTETVPSRLVRHEDSGVRGRGTSLTATVLELPPHYTAG</sequence>
<name>A0A9P6E5X6_9AGAR</name>
<gene>
    <name evidence="3" type="ORF">CPB83DRAFT_799670</name>
</gene>
<organism evidence="3 4">
    <name type="scientific">Crepidotus variabilis</name>
    <dbReference type="NCBI Taxonomy" id="179855"/>
    <lineage>
        <taxon>Eukaryota</taxon>
        <taxon>Fungi</taxon>
        <taxon>Dikarya</taxon>
        <taxon>Basidiomycota</taxon>
        <taxon>Agaricomycotina</taxon>
        <taxon>Agaricomycetes</taxon>
        <taxon>Agaricomycetidae</taxon>
        <taxon>Agaricales</taxon>
        <taxon>Agaricineae</taxon>
        <taxon>Crepidotaceae</taxon>
        <taxon>Crepidotus</taxon>
    </lineage>
</organism>
<evidence type="ECO:0008006" key="5">
    <source>
        <dbReference type="Google" id="ProtNLM"/>
    </source>
</evidence>
<evidence type="ECO:0000313" key="4">
    <source>
        <dbReference type="Proteomes" id="UP000807306"/>
    </source>
</evidence>
<proteinExistence type="predicted"/>
<feature type="transmembrane region" description="Helical" evidence="2">
    <location>
        <begin position="309"/>
        <end position="331"/>
    </location>
</feature>
<feature type="compositionally biased region" description="Low complexity" evidence="1">
    <location>
        <begin position="274"/>
        <end position="295"/>
    </location>
</feature>
<keyword evidence="2" id="KW-1133">Transmembrane helix</keyword>
<dbReference type="Proteomes" id="UP000807306">
    <property type="component" value="Unassembled WGS sequence"/>
</dbReference>
<dbReference type="OrthoDB" id="3052647at2759"/>
<keyword evidence="4" id="KW-1185">Reference proteome</keyword>
<dbReference type="AlphaFoldDB" id="A0A9P6E5X6"/>
<feature type="compositionally biased region" description="Polar residues" evidence="1">
    <location>
        <begin position="406"/>
        <end position="415"/>
    </location>
</feature>
<evidence type="ECO:0000256" key="1">
    <source>
        <dbReference type="SAM" id="MobiDB-lite"/>
    </source>
</evidence>
<evidence type="ECO:0000256" key="2">
    <source>
        <dbReference type="SAM" id="Phobius"/>
    </source>
</evidence>